<dbReference type="Gene3D" id="2.10.109.10">
    <property type="entry name" value="Umud Fragment, subunit A"/>
    <property type="match status" value="1"/>
</dbReference>
<organism evidence="9 10">
    <name type="scientific">Scleroderma citrinum Foug A</name>
    <dbReference type="NCBI Taxonomy" id="1036808"/>
    <lineage>
        <taxon>Eukaryota</taxon>
        <taxon>Fungi</taxon>
        <taxon>Dikarya</taxon>
        <taxon>Basidiomycota</taxon>
        <taxon>Agaricomycotina</taxon>
        <taxon>Agaricomycetes</taxon>
        <taxon>Agaricomycetidae</taxon>
        <taxon>Boletales</taxon>
        <taxon>Sclerodermatineae</taxon>
        <taxon>Sclerodermataceae</taxon>
        <taxon>Scleroderma</taxon>
    </lineage>
</organism>
<reference evidence="10" key="2">
    <citation type="submission" date="2015-01" db="EMBL/GenBank/DDBJ databases">
        <title>Evolutionary Origins and Diversification of the Mycorrhizal Mutualists.</title>
        <authorList>
            <consortium name="DOE Joint Genome Institute"/>
            <consortium name="Mycorrhizal Genomics Consortium"/>
            <person name="Kohler A."/>
            <person name="Kuo A."/>
            <person name="Nagy L.G."/>
            <person name="Floudas D."/>
            <person name="Copeland A."/>
            <person name="Barry K.W."/>
            <person name="Cichocki N."/>
            <person name="Veneault-Fourrey C."/>
            <person name="LaButti K."/>
            <person name="Lindquist E.A."/>
            <person name="Lipzen A."/>
            <person name="Lundell T."/>
            <person name="Morin E."/>
            <person name="Murat C."/>
            <person name="Riley R."/>
            <person name="Ohm R."/>
            <person name="Sun H."/>
            <person name="Tunlid A."/>
            <person name="Henrissat B."/>
            <person name="Grigoriev I.V."/>
            <person name="Hibbett D.S."/>
            <person name="Martin F."/>
        </authorList>
    </citation>
    <scope>NUCLEOTIDE SEQUENCE [LARGE SCALE GENOMIC DNA]</scope>
    <source>
        <strain evidence="10">Foug A</strain>
    </source>
</reference>
<feature type="domain" description="Peptidase S26" evidence="8">
    <location>
        <begin position="107"/>
        <end position="149"/>
    </location>
</feature>
<evidence type="ECO:0000259" key="8">
    <source>
        <dbReference type="Pfam" id="PF10502"/>
    </source>
</evidence>
<dbReference type="Pfam" id="PF10502">
    <property type="entry name" value="Peptidase_S26"/>
    <property type="match status" value="2"/>
</dbReference>
<evidence type="ECO:0000256" key="6">
    <source>
        <dbReference type="ARBA" id="ARBA00038445"/>
    </source>
</evidence>
<dbReference type="SUPFAM" id="SSF51306">
    <property type="entry name" value="LexA/Signal peptidase"/>
    <property type="match status" value="1"/>
</dbReference>
<feature type="domain" description="Peptidase S26" evidence="8">
    <location>
        <begin position="17"/>
        <end position="98"/>
    </location>
</feature>
<comment type="similarity">
    <text evidence="6">Belongs to the peptidase S26 family. IMP1 subfamily.</text>
</comment>
<dbReference type="InterPro" id="IPR000223">
    <property type="entry name" value="Pept_S26A_signal_pept_1"/>
</dbReference>
<accession>A0A0C3EGU1</accession>
<evidence type="ECO:0000256" key="2">
    <source>
        <dbReference type="ARBA" id="ARBA00022792"/>
    </source>
</evidence>
<comment type="subcellular location">
    <subcellularLocation>
        <location evidence="1">Mitochondrion inner membrane</location>
    </subcellularLocation>
</comment>
<dbReference type="CDD" id="cd06530">
    <property type="entry name" value="S26_SPase_I"/>
    <property type="match status" value="1"/>
</dbReference>
<dbReference type="HOGENOM" id="CLU_028723_4_3_1"/>
<dbReference type="AlphaFoldDB" id="A0A0C3EGU1"/>
<feature type="active site" evidence="7">
    <location>
        <position position="38"/>
    </location>
</feature>
<dbReference type="OrthoDB" id="308440at2759"/>
<dbReference type="InParanoid" id="A0A0C3EGU1"/>
<keyword evidence="2" id="KW-0999">Mitochondrion inner membrane</keyword>
<dbReference type="GO" id="GO:0004252">
    <property type="term" value="F:serine-type endopeptidase activity"/>
    <property type="evidence" value="ECO:0007669"/>
    <property type="project" value="InterPro"/>
</dbReference>
<dbReference type="InterPro" id="IPR019533">
    <property type="entry name" value="Peptidase_S26"/>
</dbReference>
<gene>
    <name evidence="9" type="ORF">SCLCIDRAFT_108997</name>
</gene>
<dbReference type="InterPro" id="IPR036286">
    <property type="entry name" value="LexA/Signal_pep-like_sf"/>
</dbReference>
<dbReference type="STRING" id="1036808.A0A0C3EGU1"/>
<dbReference type="FunCoup" id="A0A0C3EGU1">
    <property type="interactions" value="303"/>
</dbReference>
<dbReference type="PROSITE" id="PS00760">
    <property type="entry name" value="SPASE_I_2"/>
    <property type="match status" value="1"/>
</dbReference>
<evidence type="ECO:0000256" key="1">
    <source>
        <dbReference type="ARBA" id="ARBA00004273"/>
    </source>
</evidence>
<sequence length="165" mass="18157">MSRLKKFGLGCLHGVNLVCAFHLFRDYVGGLSLMDGVSMLPTFDATGEMIVENILSHRLFPHTLARGQLITLESPLTPNRIICKRVIGLPGDTICVDPTGLMASSTEHIVVPKGHVWIAGDNASCSRDSRVYGPVSMALIRGKVVARVYPFNRFKIFSPEARYID</sequence>
<keyword evidence="10" id="KW-1185">Reference proteome</keyword>
<keyword evidence="5" id="KW-0472">Membrane</keyword>
<dbReference type="InterPro" id="IPR019758">
    <property type="entry name" value="Pept_S26A_signal_pept_1_CS"/>
</dbReference>
<dbReference type="PROSITE" id="PS00761">
    <property type="entry name" value="SPASE_I_3"/>
    <property type="match status" value="1"/>
</dbReference>
<dbReference type="PRINTS" id="PR00727">
    <property type="entry name" value="LEADERPTASE"/>
</dbReference>
<evidence type="ECO:0000313" key="9">
    <source>
        <dbReference type="EMBL" id="KIM67131.1"/>
    </source>
</evidence>
<dbReference type="Proteomes" id="UP000053989">
    <property type="component" value="Unassembled WGS sequence"/>
</dbReference>
<dbReference type="EMBL" id="KN822014">
    <property type="protein sequence ID" value="KIM67131.1"/>
    <property type="molecule type" value="Genomic_DNA"/>
</dbReference>
<dbReference type="GO" id="GO:0006627">
    <property type="term" value="P:protein processing involved in protein targeting to mitochondrion"/>
    <property type="evidence" value="ECO:0007669"/>
    <property type="project" value="TreeGrafter"/>
</dbReference>
<evidence type="ECO:0000256" key="4">
    <source>
        <dbReference type="ARBA" id="ARBA00023128"/>
    </source>
</evidence>
<reference evidence="9 10" key="1">
    <citation type="submission" date="2014-04" db="EMBL/GenBank/DDBJ databases">
        <authorList>
            <consortium name="DOE Joint Genome Institute"/>
            <person name="Kuo A."/>
            <person name="Kohler A."/>
            <person name="Nagy L.G."/>
            <person name="Floudas D."/>
            <person name="Copeland A."/>
            <person name="Barry K.W."/>
            <person name="Cichocki N."/>
            <person name="Veneault-Fourrey C."/>
            <person name="LaButti K."/>
            <person name="Lindquist E.A."/>
            <person name="Lipzen A."/>
            <person name="Lundell T."/>
            <person name="Morin E."/>
            <person name="Murat C."/>
            <person name="Sun H."/>
            <person name="Tunlid A."/>
            <person name="Henrissat B."/>
            <person name="Grigoriev I.V."/>
            <person name="Hibbett D.S."/>
            <person name="Martin F."/>
            <person name="Nordberg H.P."/>
            <person name="Cantor M.N."/>
            <person name="Hua S.X."/>
        </authorList>
    </citation>
    <scope>NUCLEOTIDE SEQUENCE [LARGE SCALE GENOMIC DNA]</scope>
    <source>
        <strain evidence="9 10">Foug A</strain>
    </source>
</reference>
<dbReference type="InterPro" id="IPR052064">
    <property type="entry name" value="Mito_IMP1_subunit"/>
</dbReference>
<dbReference type="PANTHER" id="PTHR12383:SF16">
    <property type="entry name" value="MITOCHONDRIAL INNER MEMBRANE PROTEASE SUBUNIT 1"/>
    <property type="match status" value="1"/>
</dbReference>
<dbReference type="InterPro" id="IPR019757">
    <property type="entry name" value="Pept_S26A_signal_pept_1_Lys-AS"/>
</dbReference>
<proteinExistence type="inferred from homology"/>
<dbReference type="GO" id="GO:0042720">
    <property type="term" value="C:mitochondrial inner membrane peptidase complex"/>
    <property type="evidence" value="ECO:0007669"/>
    <property type="project" value="TreeGrafter"/>
</dbReference>
<evidence type="ECO:0000313" key="10">
    <source>
        <dbReference type="Proteomes" id="UP000053989"/>
    </source>
</evidence>
<evidence type="ECO:0000256" key="3">
    <source>
        <dbReference type="ARBA" id="ARBA00022801"/>
    </source>
</evidence>
<protein>
    <recommendedName>
        <fullName evidence="8">Peptidase S26 domain-containing protein</fullName>
    </recommendedName>
</protein>
<evidence type="ECO:0000256" key="5">
    <source>
        <dbReference type="ARBA" id="ARBA00023136"/>
    </source>
</evidence>
<name>A0A0C3EGU1_9AGAM</name>
<keyword evidence="4" id="KW-0496">Mitochondrion</keyword>
<dbReference type="GO" id="GO:0006465">
    <property type="term" value="P:signal peptide processing"/>
    <property type="evidence" value="ECO:0007669"/>
    <property type="project" value="InterPro"/>
</dbReference>
<keyword evidence="3" id="KW-0378">Hydrolase</keyword>
<feature type="active site" evidence="7">
    <location>
        <position position="84"/>
    </location>
</feature>
<dbReference type="PANTHER" id="PTHR12383">
    <property type="entry name" value="PROTEASE FAMILY S26 MITOCHONDRIAL INNER MEMBRANE PROTEASE-RELATED"/>
    <property type="match status" value="1"/>
</dbReference>
<evidence type="ECO:0000256" key="7">
    <source>
        <dbReference type="PIRSR" id="PIRSR600223-1"/>
    </source>
</evidence>